<evidence type="ECO:0000256" key="2">
    <source>
        <dbReference type="ARBA" id="ARBA00004496"/>
    </source>
</evidence>
<gene>
    <name evidence="10" type="ORF">LCGC14_2701000</name>
</gene>
<dbReference type="Pfam" id="PF00977">
    <property type="entry name" value="His_biosynth"/>
    <property type="match status" value="1"/>
</dbReference>
<evidence type="ECO:0000256" key="1">
    <source>
        <dbReference type="ARBA" id="ARBA00000901"/>
    </source>
</evidence>
<dbReference type="EMBL" id="LAZR01048131">
    <property type="protein sequence ID" value="KKK92631.1"/>
    <property type="molecule type" value="Genomic_DNA"/>
</dbReference>
<dbReference type="Gene3D" id="3.20.20.70">
    <property type="entry name" value="Aldolase class I"/>
    <property type="match status" value="1"/>
</dbReference>
<dbReference type="AlphaFoldDB" id="A0A0F9C7L5"/>
<comment type="pathway">
    <text evidence="3">Amino-acid biosynthesis; L-histidine biosynthesis; L-histidine from 5-phospho-alpha-D-ribose 1-diphosphate: step 4/9.</text>
</comment>
<evidence type="ECO:0000256" key="3">
    <source>
        <dbReference type="ARBA" id="ARBA00005133"/>
    </source>
</evidence>
<dbReference type="GO" id="GO:0000162">
    <property type="term" value="P:L-tryptophan biosynthetic process"/>
    <property type="evidence" value="ECO:0007669"/>
    <property type="project" value="TreeGrafter"/>
</dbReference>
<dbReference type="EC" id="5.3.1.16" evidence="5"/>
<dbReference type="InterPro" id="IPR023016">
    <property type="entry name" value="HisA/PriA"/>
</dbReference>
<comment type="catalytic activity">
    <reaction evidence="1">
        <text>1-(5-phospho-beta-D-ribosyl)-5-[(5-phospho-beta-D-ribosylamino)methylideneamino]imidazole-4-carboxamide = 5-[(5-phospho-1-deoxy-D-ribulos-1-ylimino)methylamino]-1-(5-phospho-beta-D-ribosyl)imidazole-4-carboxamide</text>
        <dbReference type="Rhea" id="RHEA:15469"/>
        <dbReference type="ChEBI" id="CHEBI:58435"/>
        <dbReference type="ChEBI" id="CHEBI:58525"/>
        <dbReference type="EC" id="5.3.1.16"/>
    </reaction>
</comment>
<organism evidence="10">
    <name type="scientific">marine sediment metagenome</name>
    <dbReference type="NCBI Taxonomy" id="412755"/>
    <lineage>
        <taxon>unclassified sequences</taxon>
        <taxon>metagenomes</taxon>
        <taxon>ecological metagenomes</taxon>
    </lineage>
</organism>
<dbReference type="FunFam" id="3.20.20.70:FF:000009">
    <property type="entry name" value="1-(5-phosphoribosyl)-5-[(5-phosphoribosylamino)methylideneamino] imidazole-4-carboxamide isomerase"/>
    <property type="match status" value="1"/>
</dbReference>
<dbReference type="InterPro" id="IPR011060">
    <property type="entry name" value="RibuloseP-bd_barrel"/>
</dbReference>
<dbReference type="SUPFAM" id="SSF51366">
    <property type="entry name" value="Ribulose-phoshate binding barrel"/>
    <property type="match status" value="1"/>
</dbReference>
<dbReference type="InterPro" id="IPR044524">
    <property type="entry name" value="Isoase_HisA-like"/>
</dbReference>
<dbReference type="UniPathway" id="UPA00031">
    <property type="reaction ID" value="UER00009"/>
</dbReference>
<dbReference type="GO" id="GO:0000105">
    <property type="term" value="P:L-histidine biosynthetic process"/>
    <property type="evidence" value="ECO:0007669"/>
    <property type="project" value="UniProtKB-UniPathway"/>
</dbReference>
<reference evidence="10" key="1">
    <citation type="journal article" date="2015" name="Nature">
        <title>Complex archaea that bridge the gap between prokaryotes and eukaryotes.</title>
        <authorList>
            <person name="Spang A."/>
            <person name="Saw J.H."/>
            <person name="Jorgensen S.L."/>
            <person name="Zaremba-Niedzwiedzka K."/>
            <person name="Martijn J."/>
            <person name="Lind A.E."/>
            <person name="van Eijk R."/>
            <person name="Schleper C."/>
            <person name="Guy L."/>
            <person name="Ettema T.J."/>
        </authorList>
    </citation>
    <scope>NUCLEOTIDE SEQUENCE</scope>
</reference>
<dbReference type="PANTHER" id="PTHR43090:SF2">
    <property type="entry name" value="1-(5-PHOSPHORIBOSYL)-5-[(5-PHOSPHORIBOSYLAMINO)METHYLIDENEAMINO] IMIDAZOLE-4-CARBOXAMIDE ISOMERASE"/>
    <property type="match status" value="1"/>
</dbReference>
<comment type="subcellular location">
    <subcellularLocation>
        <location evidence="2">Cytoplasm</location>
    </subcellularLocation>
</comment>
<name>A0A0F9C7L5_9ZZZZ</name>
<protein>
    <recommendedName>
        <fullName evidence="5">1-(5-phosphoribosyl)-5-[(5-phosphoribosylamino)methylideneamino]imidazole-4-carboxamideisomerase</fullName>
        <ecNumber evidence="5">5.3.1.16</ecNumber>
    </recommendedName>
</protein>
<comment type="similarity">
    <text evidence="4">Belongs to the HisA/HisF family.</text>
</comment>
<dbReference type="NCBIfam" id="TIGR00007">
    <property type="entry name" value="1-(5-phosphoribosyl)-5-[(5-phosphoribosylamino)methylideneamino]imidazole-4-carboxamide isomerase"/>
    <property type="match status" value="1"/>
</dbReference>
<dbReference type="GO" id="GO:0003949">
    <property type="term" value="F:1-(5-phosphoribosyl)-5-[(5-phosphoribosylamino)methylideneamino]imidazole-4-carboxamide isomerase activity"/>
    <property type="evidence" value="ECO:0007669"/>
    <property type="project" value="UniProtKB-EC"/>
</dbReference>
<sequence length="253" mass="26334">MDILPAIDLRGGKVVRLEQGDYDRQTTYGDDPVAVAREFLAAGATWVHVVDLDAARTGVMTNTQAIRAIAEAVSGRMKVECGGGIRDRRAIDTLRSAGVARMVIGSAALKNWPWFESLLADPDIPSRLLALGLDAREGRLAAEGWTEPLALQALEVAARVSGSGLGAIVHTDIARDGMLTGPNIEATAEVIAATDIPVVASGGVSCLQDIDRCREIGCAGVIIGKACYEGKVDVAAACKLGCGKSGHNAEDSA</sequence>
<dbReference type="HAMAP" id="MF_01014">
    <property type="entry name" value="HisA"/>
    <property type="match status" value="1"/>
</dbReference>
<proteinExistence type="inferred from homology"/>
<evidence type="ECO:0000256" key="7">
    <source>
        <dbReference type="ARBA" id="ARBA00022605"/>
    </source>
</evidence>
<evidence type="ECO:0000256" key="6">
    <source>
        <dbReference type="ARBA" id="ARBA00022490"/>
    </source>
</evidence>
<keyword evidence="7" id="KW-0028">Amino-acid biosynthesis</keyword>
<accession>A0A0F9C7L5</accession>
<evidence type="ECO:0000256" key="4">
    <source>
        <dbReference type="ARBA" id="ARBA00009667"/>
    </source>
</evidence>
<dbReference type="InterPro" id="IPR013785">
    <property type="entry name" value="Aldolase_TIM"/>
</dbReference>
<evidence type="ECO:0000256" key="8">
    <source>
        <dbReference type="ARBA" id="ARBA00023102"/>
    </source>
</evidence>
<evidence type="ECO:0000256" key="5">
    <source>
        <dbReference type="ARBA" id="ARBA00012550"/>
    </source>
</evidence>
<dbReference type="InterPro" id="IPR006063">
    <property type="entry name" value="HisA_bact_arch"/>
</dbReference>
<dbReference type="GO" id="GO:0005737">
    <property type="term" value="C:cytoplasm"/>
    <property type="evidence" value="ECO:0007669"/>
    <property type="project" value="UniProtKB-SubCell"/>
</dbReference>
<dbReference type="InterPro" id="IPR006062">
    <property type="entry name" value="His_biosynth"/>
</dbReference>
<dbReference type="PANTHER" id="PTHR43090">
    <property type="entry name" value="1-(5-PHOSPHORIBOSYL)-5-[(5-PHOSPHORIBOSYLAMINO)METHYLIDENEAMINO] IMIDAZOLE-4-CARBOXAMIDE ISOMERASE"/>
    <property type="match status" value="1"/>
</dbReference>
<comment type="caution">
    <text evidence="10">The sequence shown here is derived from an EMBL/GenBank/DDBJ whole genome shotgun (WGS) entry which is preliminary data.</text>
</comment>
<evidence type="ECO:0000256" key="9">
    <source>
        <dbReference type="ARBA" id="ARBA00023235"/>
    </source>
</evidence>
<keyword evidence="8" id="KW-0368">Histidine biosynthesis</keyword>
<evidence type="ECO:0000313" key="10">
    <source>
        <dbReference type="EMBL" id="KKK92631.1"/>
    </source>
</evidence>
<keyword evidence="6" id="KW-0963">Cytoplasm</keyword>
<dbReference type="CDD" id="cd04732">
    <property type="entry name" value="HisA"/>
    <property type="match status" value="1"/>
</dbReference>
<keyword evidence="9" id="KW-0413">Isomerase</keyword>